<evidence type="ECO:0000256" key="1">
    <source>
        <dbReference type="SAM" id="MobiDB-lite"/>
    </source>
</evidence>
<evidence type="ECO:0000313" key="2">
    <source>
        <dbReference type="EMBL" id="TDX30659.1"/>
    </source>
</evidence>
<evidence type="ECO:0000313" key="3">
    <source>
        <dbReference type="Proteomes" id="UP000295484"/>
    </source>
</evidence>
<accession>A0A4R8G5Z2</accession>
<dbReference type="AlphaFoldDB" id="A0A4R8G5Z2"/>
<reference evidence="2 3" key="1">
    <citation type="submission" date="2019-03" db="EMBL/GenBank/DDBJ databases">
        <title>Genomic Encyclopedia of Type Strains, Phase IV (KMG-IV): sequencing the most valuable type-strain genomes for metagenomic binning, comparative biology and taxonomic classification.</title>
        <authorList>
            <person name="Goeker M."/>
        </authorList>
    </citation>
    <scope>NUCLEOTIDE SEQUENCE [LARGE SCALE GENOMIC DNA]</scope>
    <source>
        <strain evidence="2 3">JA181</strain>
    </source>
</reference>
<dbReference type="EMBL" id="SOEB01000006">
    <property type="protein sequence ID" value="TDX30659.1"/>
    <property type="molecule type" value="Genomic_DNA"/>
</dbReference>
<sequence>MPRPRPLRPAGRRTGAAEMAGLERLNAALAKLRGAEAAAERTVPGGVDGIVEVLLTEISETILPREMTIGDGAGQEIRLLAARRRLLRVGRTGPVTADAAPIPAEPPEATGDPAEPLIAAFHGRVRPFVAKAAELSVAASRPPYRVDPTEAGCSVEALRAAADRGWTAPAASAPAPEPRPDQAGETATPPPDPVGTCLARATAGLRLREGQIVAMQGDAEFAHRLTGFTGLGLGAMTKAAGDGPGTTCAILRAPAPSNLLLVRVAHGRDAALFLSPSEELPAILALCRATGPAARSAPLDRAGSPD</sequence>
<gene>
    <name evidence="2" type="ORF">EV657_106144</name>
</gene>
<comment type="caution">
    <text evidence="2">The sequence shown here is derived from an EMBL/GenBank/DDBJ whole genome shotgun (WGS) entry which is preliminary data.</text>
</comment>
<protein>
    <submittedName>
        <fullName evidence="2">Uncharacterized protein</fullName>
    </submittedName>
</protein>
<feature type="region of interest" description="Disordered" evidence="1">
    <location>
        <begin position="164"/>
        <end position="195"/>
    </location>
</feature>
<proteinExistence type="predicted"/>
<name>A0A4R8G5Z2_9RHOB</name>
<dbReference type="Proteomes" id="UP000295484">
    <property type="component" value="Unassembled WGS sequence"/>
</dbReference>
<organism evidence="2 3">
    <name type="scientific">Rhodovulum visakhapatnamense</name>
    <dbReference type="NCBI Taxonomy" id="364297"/>
    <lineage>
        <taxon>Bacteria</taxon>
        <taxon>Pseudomonadati</taxon>
        <taxon>Pseudomonadota</taxon>
        <taxon>Alphaproteobacteria</taxon>
        <taxon>Rhodobacterales</taxon>
        <taxon>Paracoccaceae</taxon>
        <taxon>Rhodovulum</taxon>
    </lineage>
</organism>